<dbReference type="SUPFAM" id="SSF51182">
    <property type="entry name" value="RmlC-like cupins"/>
    <property type="match status" value="1"/>
</dbReference>
<dbReference type="Gene3D" id="2.60.120.10">
    <property type="entry name" value="Jelly Rolls"/>
    <property type="match status" value="1"/>
</dbReference>
<proteinExistence type="predicted"/>
<feature type="domain" description="Cupin type-2" evidence="2">
    <location>
        <begin position="43"/>
        <end position="110"/>
    </location>
</feature>
<evidence type="ECO:0000313" key="3">
    <source>
        <dbReference type="EMBL" id="MPL59654.1"/>
    </source>
</evidence>
<dbReference type="EMBL" id="VSSQ01000010">
    <property type="protein sequence ID" value="MPL59654.1"/>
    <property type="molecule type" value="Genomic_DNA"/>
</dbReference>
<comment type="caution">
    <text evidence="3">The sequence shown here is derived from an EMBL/GenBank/DDBJ whole genome shotgun (WGS) entry which is preliminary data.</text>
</comment>
<dbReference type="PANTHER" id="PTHR35848">
    <property type="entry name" value="OXALATE-BINDING PROTEIN"/>
    <property type="match status" value="1"/>
</dbReference>
<organism evidence="3">
    <name type="scientific">bioreactor metagenome</name>
    <dbReference type="NCBI Taxonomy" id="1076179"/>
    <lineage>
        <taxon>unclassified sequences</taxon>
        <taxon>metagenomes</taxon>
        <taxon>ecological metagenomes</taxon>
    </lineage>
</organism>
<evidence type="ECO:0000256" key="1">
    <source>
        <dbReference type="ARBA" id="ARBA00022723"/>
    </source>
</evidence>
<accession>A0A644SYJ9</accession>
<protein>
    <submittedName>
        <fullName evidence="3">Oxalate-binding protein</fullName>
    </submittedName>
</protein>
<dbReference type="AlphaFoldDB" id="A0A644SYJ9"/>
<dbReference type="InterPro" id="IPR014710">
    <property type="entry name" value="RmlC-like_jellyroll"/>
</dbReference>
<dbReference type="InterPro" id="IPR011051">
    <property type="entry name" value="RmlC_Cupin_sf"/>
</dbReference>
<dbReference type="PANTHER" id="PTHR35848:SF6">
    <property type="entry name" value="CUPIN TYPE-2 DOMAIN-CONTAINING PROTEIN"/>
    <property type="match status" value="1"/>
</dbReference>
<sequence>MVIERSSLKTEIKPRMREGKGDVALTHLGGARLQKHLRLLSEIVIPPGSSIGQHPHPAETEYYIILEGTALVNDNGAPIDVKPGDIVVTGGGASHSIEATGAVPLKMIAVIVTDE</sequence>
<dbReference type="Pfam" id="PF07883">
    <property type="entry name" value="Cupin_2"/>
    <property type="match status" value="1"/>
</dbReference>
<reference evidence="3" key="1">
    <citation type="submission" date="2019-08" db="EMBL/GenBank/DDBJ databases">
        <authorList>
            <person name="Kucharzyk K."/>
            <person name="Murdoch R.W."/>
            <person name="Higgins S."/>
            <person name="Loffler F."/>
        </authorList>
    </citation>
    <scope>NUCLEOTIDE SEQUENCE</scope>
</reference>
<dbReference type="GO" id="GO:0046872">
    <property type="term" value="F:metal ion binding"/>
    <property type="evidence" value="ECO:0007669"/>
    <property type="project" value="UniProtKB-KW"/>
</dbReference>
<evidence type="ECO:0000259" key="2">
    <source>
        <dbReference type="Pfam" id="PF07883"/>
    </source>
</evidence>
<keyword evidence="1" id="KW-0479">Metal-binding</keyword>
<gene>
    <name evidence="3" type="ORF">SDC9_05209</name>
</gene>
<dbReference type="InterPro" id="IPR051610">
    <property type="entry name" value="GPI/OXD"/>
</dbReference>
<name>A0A644SYJ9_9ZZZZ</name>
<dbReference type="CDD" id="cd02221">
    <property type="entry name" value="cupin_TM1287-like"/>
    <property type="match status" value="1"/>
</dbReference>
<dbReference type="InterPro" id="IPR013096">
    <property type="entry name" value="Cupin_2"/>
</dbReference>